<sequence length="474" mass="49772">MGTIKTLSHPQTHPGILHNDVKVTNNITKVDKHHELKTEIPEHTAPKSPSRYSYQVIVYFQLPHLELLRLAVDVDPTSHYVLLTSSTPTKAGLTEPANTTNTTGSTGCFAYFNTKQGCASSNGRNNCPPKVTTGPVKQVEICHSVHTDNVTAKSQSPVKSYESNEVKESFLTRRKISLGTVELEASPNKSNLGDFTVVANSSDGSSLDSNIEMSSDKSPNDFNLPLSSGIGSHSVARADSSSTPPLANLSSNAKTNGMNASLSQGDGLSASSSLDSKTSLNNSNVPLTSVSGSKPVAGVDSLPTPPQTNLTSNATTGSGIPPSDAPISKPPTGGVSDASSSRDGVADGSRSSNPKICKPYDSETEIGLCLWSGVDQTGKDRKQSGWISASAVENCGKEIIFTRTGSTTQPIVGKLLDGCQLEATTPSAGCSQVWLTKKAFMALNPSAEEIASETLNGTLTWDFNSQTNPSNMAV</sequence>
<dbReference type="RefSeq" id="XP_007417321.1">
    <property type="nucleotide sequence ID" value="XM_007417259.1"/>
</dbReference>
<dbReference type="AlphaFoldDB" id="F4S7G7"/>
<dbReference type="OrthoDB" id="10414515at2759"/>
<proteinExistence type="predicted"/>
<gene>
    <name evidence="2" type="ORF">MELLADRAFT_94651</name>
</gene>
<keyword evidence="3" id="KW-1185">Reference proteome</keyword>
<evidence type="ECO:0000313" key="3">
    <source>
        <dbReference type="Proteomes" id="UP000001072"/>
    </source>
</evidence>
<dbReference type="VEuPathDB" id="FungiDB:MELLADRAFT_94651"/>
<feature type="compositionally biased region" description="Polar residues" evidence="1">
    <location>
        <begin position="220"/>
        <end position="231"/>
    </location>
</feature>
<dbReference type="InParanoid" id="F4S7G7"/>
<dbReference type="HOGENOM" id="CLU_576300_0_0_1"/>
<dbReference type="GeneID" id="18936946"/>
<reference evidence="3" key="1">
    <citation type="journal article" date="2011" name="Proc. Natl. Acad. Sci. U.S.A.">
        <title>Obligate biotrophy features unraveled by the genomic analysis of rust fungi.</title>
        <authorList>
            <person name="Duplessis S."/>
            <person name="Cuomo C.A."/>
            <person name="Lin Y.-C."/>
            <person name="Aerts A."/>
            <person name="Tisserant E."/>
            <person name="Veneault-Fourrey C."/>
            <person name="Joly D.L."/>
            <person name="Hacquard S."/>
            <person name="Amselem J."/>
            <person name="Cantarel B.L."/>
            <person name="Chiu R."/>
            <person name="Coutinho P.M."/>
            <person name="Feau N."/>
            <person name="Field M."/>
            <person name="Frey P."/>
            <person name="Gelhaye E."/>
            <person name="Goldberg J."/>
            <person name="Grabherr M.G."/>
            <person name="Kodira C.D."/>
            <person name="Kohler A."/>
            <person name="Kuees U."/>
            <person name="Lindquist E.A."/>
            <person name="Lucas S.M."/>
            <person name="Mago R."/>
            <person name="Mauceli E."/>
            <person name="Morin E."/>
            <person name="Murat C."/>
            <person name="Pangilinan J.L."/>
            <person name="Park R."/>
            <person name="Pearson M."/>
            <person name="Quesneville H."/>
            <person name="Rouhier N."/>
            <person name="Sakthikumar S."/>
            <person name="Salamov A.A."/>
            <person name="Schmutz J."/>
            <person name="Selles B."/>
            <person name="Shapiro H."/>
            <person name="Tanguay P."/>
            <person name="Tuskan G.A."/>
            <person name="Henrissat B."/>
            <person name="Van de Peer Y."/>
            <person name="Rouze P."/>
            <person name="Ellis J.G."/>
            <person name="Dodds P.N."/>
            <person name="Schein J.E."/>
            <person name="Zhong S."/>
            <person name="Hamelin R.C."/>
            <person name="Grigoriev I.V."/>
            <person name="Szabo L.J."/>
            <person name="Martin F."/>
        </authorList>
    </citation>
    <scope>NUCLEOTIDE SEQUENCE [LARGE SCALE GENOMIC DNA]</scope>
    <source>
        <strain evidence="3">98AG31 / pathotype 3-4-7</strain>
    </source>
</reference>
<feature type="compositionally biased region" description="Polar residues" evidence="1">
    <location>
        <begin position="239"/>
        <end position="259"/>
    </location>
</feature>
<feature type="compositionally biased region" description="Polar residues" evidence="1">
    <location>
        <begin position="203"/>
        <end position="213"/>
    </location>
</feature>
<accession>F4S7G7</accession>
<dbReference type="KEGG" id="mlr:MELLADRAFT_94651"/>
<dbReference type="EMBL" id="GL883159">
    <property type="protein sequence ID" value="EGF99406.1"/>
    <property type="molecule type" value="Genomic_DNA"/>
</dbReference>
<dbReference type="Proteomes" id="UP000001072">
    <property type="component" value="Unassembled WGS sequence"/>
</dbReference>
<protein>
    <submittedName>
        <fullName evidence="2">Uncharacterized protein</fullName>
    </submittedName>
</protein>
<organism evidence="3">
    <name type="scientific">Melampsora larici-populina (strain 98AG31 / pathotype 3-4-7)</name>
    <name type="common">Poplar leaf rust fungus</name>
    <dbReference type="NCBI Taxonomy" id="747676"/>
    <lineage>
        <taxon>Eukaryota</taxon>
        <taxon>Fungi</taxon>
        <taxon>Dikarya</taxon>
        <taxon>Basidiomycota</taxon>
        <taxon>Pucciniomycotina</taxon>
        <taxon>Pucciniomycetes</taxon>
        <taxon>Pucciniales</taxon>
        <taxon>Melampsoraceae</taxon>
        <taxon>Melampsora</taxon>
    </lineage>
</organism>
<feature type="compositionally biased region" description="Polar residues" evidence="1">
    <location>
        <begin position="307"/>
        <end position="318"/>
    </location>
</feature>
<feature type="compositionally biased region" description="Low complexity" evidence="1">
    <location>
        <begin position="260"/>
        <end position="283"/>
    </location>
</feature>
<feature type="region of interest" description="Disordered" evidence="1">
    <location>
        <begin position="203"/>
        <end position="358"/>
    </location>
</feature>
<evidence type="ECO:0000313" key="2">
    <source>
        <dbReference type="EMBL" id="EGF99406.1"/>
    </source>
</evidence>
<evidence type="ECO:0000256" key="1">
    <source>
        <dbReference type="SAM" id="MobiDB-lite"/>
    </source>
</evidence>
<dbReference type="eggNOG" id="ENOG502ST45">
    <property type="taxonomic scope" value="Eukaryota"/>
</dbReference>
<name>F4S7G7_MELLP</name>